<dbReference type="InterPro" id="IPR035965">
    <property type="entry name" value="PAS-like_dom_sf"/>
</dbReference>
<dbReference type="PROSITE" id="PS50887">
    <property type="entry name" value="GGDEF"/>
    <property type="match status" value="1"/>
</dbReference>
<dbReference type="InterPro" id="IPR029787">
    <property type="entry name" value="Nucleotide_cyclase"/>
</dbReference>
<dbReference type="InterPro" id="IPR043128">
    <property type="entry name" value="Rev_trsase/Diguanyl_cyclase"/>
</dbReference>
<evidence type="ECO:0000259" key="5">
    <source>
        <dbReference type="PROSITE" id="PS50887"/>
    </source>
</evidence>
<dbReference type="Pfam" id="PF00989">
    <property type="entry name" value="PAS"/>
    <property type="match status" value="1"/>
</dbReference>
<feature type="domain" description="PAC" evidence="4">
    <location>
        <begin position="293"/>
        <end position="343"/>
    </location>
</feature>
<dbReference type="EC" id="2.7.7.65" evidence="1"/>
<name>A0ABS1GIS2_9AQUI</name>
<evidence type="ECO:0000313" key="6">
    <source>
        <dbReference type="EMBL" id="MBK3332843.1"/>
    </source>
</evidence>
<evidence type="ECO:0000256" key="1">
    <source>
        <dbReference type="ARBA" id="ARBA00012528"/>
    </source>
</evidence>
<dbReference type="Gene3D" id="3.30.450.20">
    <property type="entry name" value="PAS domain"/>
    <property type="match status" value="2"/>
</dbReference>
<dbReference type="SUPFAM" id="SSF55073">
    <property type="entry name" value="Nucleotide cyclase"/>
    <property type="match status" value="1"/>
</dbReference>
<dbReference type="CDD" id="cd01949">
    <property type="entry name" value="GGDEF"/>
    <property type="match status" value="1"/>
</dbReference>
<dbReference type="InterPro" id="IPR000160">
    <property type="entry name" value="GGDEF_dom"/>
</dbReference>
<evidence type="ECO:0000313" key="7">
    <source>
        <dbReference type="Proteomes" id="UP000772812"/>
    </source>
</evidence>
<dbReference type="SMART" id="SM00091">
    <property type="entry name" value="PAS"/>
    <property type="match status" value="2"/>
</dbReference>
<dbReference type="RefSeq" id="WP_200674251.1">
    <property type="nucleotide sequence ID" value="NZ_JAACYA010000002.1"/>
</dbReference>
<dbReference type="InterPro" id="IPR013767">
    <property type="entry name" value="PAS_fold"/>
</dbReference>
<keyword evidence="7" id="KW-1185">Reference proteome</keyword>
<evidence type="ECO:0000256" key="2">
    <source>
        <dbReference type="ARBA" id="ARBA00034247"/>
    </source>
</evidence>
<feature type="domain" description="GGDEF" evidence="5">
    <location>
        <begin position="375"/>
        <end position="503"/>
    </location>
</feature>
<dbReference type="SMART" id="SM00267">
    <property type="entry name" value="GGDEF"/>
    <property type="match status" value="1"/>
</dbReference>
<comment type="catalytic activity">
    <reaction evidence="2">
        <text>2 GTP = 3',3'-c-di-GMP + 2 diphosphate</text>
        <dbReference type="Rhea" id="RHEA:24898"/>
        <dbReference type="ChEBI" id="CHEBI:33019"/>
        <dbReference type="ChEBI" id="CHEBI:37565"/>
        <dbReference type="ChEBI" id="CHEBI:58805"/>
        <dbReference type="EC" id="2.7.7.65"/>
    </reaction>
</comment>
<proteinExistence type="predicted"/>
<dbReference type="EMBL" id="JAACYA010000002">
    <property type="protein sequence ID" value="MBK3332843.1"/>
    <property type="molecule type" value="Genomic_DNA"/>
</dbReference>
<evidence type="ECO:0000259" key="3">
    <source>
        <dbReference type="PROSITE" id="PS50112"/>
    </source>
</evidence>
<dbReference type="PANTHER" id="PTHR45138:SF9">
    <property type="entry name" value="DIGUANYLATE CYCLASE DGCM-RELATED"/>
    <property type="match status" value="1"/>
</dbReference>
<sequence>MMNQWEYDKDYPVVFIDKDFNILSLNRRAVQEYGEVVGEKCYRVFNGYETPCDENSPYVCPIKVLQNSGLRNFTGVYIFNRKGKKYISLTVRKEGDIFCQEQVELDKDRPDIVDIKSVLSNLYEGIIVLDQRGKVKIINRKFLSIFRIRESADYFIEKDINEVKHLFPESIRDIFEREEFPENEELVVHYSDKYLIIKKVSINSCHKLWSFIEKKDVDLGDEIFRILLETTPVGIFLQCNGRFMYVNPTMSSILETTPGELIGTNVYRYIYPDDRPKVSEVVRRRKKGERFIERYTIRVVTGTGKIRWVEITSETIMFKGKYCGIGSVIDITDRKKLEENLRKLATVDQLTGIYNRYAFEKFLEEEINRAERYGSSFSIIMFDIDNFKDVNDMYGHQVGDRILKELVNIVRSSIRKSDIFARWGGEEFMILVPIKEKQDAYRIAEKIREKIEKHRFDNVGKITVSIGVSFYKKGDSIKTIIRRADTALYQAKKSGKNMTVVAD</sequence>
<dbReference type="Proteomes" id="UP000772812">
    <property type="component" value="Unassembled WGS sequence"/>
</dbReference>
<dbReference type="InterPro" id="IPR000700">
    <property type="entry name" value="PAS-assoc_C"/>
</dbReference>
<dbReference type="PROSITE" id="PS50113">
    <property type="entry name" value="PAC"/>
    <property type="match status" value="1"/>
</dbReference>
<organism evidence="6 7">
    <name type="scientific">Persephonella atlantica</name>
    <dbReference type="NCBI Taxonomy" id="2699429"/>
    <lineage>
        <taxon>Bacteria</taxon>
        <taxon>Pseudomonadati</taxon>
        <taxon>Aquificota</taxon>
        <taxon>Aquificia</taxon>
        <taxon>Aquificales</taxon>
        <taxon>Hydrogenothermaceae</taxon>
        <taxon>Persephonella</taxon>
    </lineage>
</organism>
<dbReference type="PROSITE" id="PS50112">
    <property type="entry name" value="PAS"/>
    <property type="match status" value="1"/>
</dbReference>
<dbReference type="NCBIfam" id="TIGR00229">
    <property type="entry name" value="sensory_box"/>
    <property type="match status" value="1"/>
</dbReference>
<feature type="domain" description="PAS" evidence="3">
    <location>
        <begin position="240"/>
        <end position="289"/>
    </location>
</feature>
<gene>
    <name evidence="6" type="ORF">GWK41_07155</name>
</gene>
<dbReference type="InterPro" id="IPR000014">
    <property type="entry name" value="PAS"/>
</dbReference>
<protein>
    <recommendedName>
        <fullName evidence="1">diguanylate cyclase</fullName>
        <ecNumber evidence="1">2.7.7.65</ecNumber>
    </recommendedName>
</protein>
<dbReference type="Gene3D" id="3.30.70.270">
    <property type="match status" value="1"/>
</dbReference>
<comment type="caution">
    <text evidence="6">The sequence shown here is derived from an EMBL/GenBank/DDBJ whole genome shotgun (WGS) entry which is preliminary data.</text>
</comment>
<dbReference type="SUPFAM" id="SSF55785">
    <property type="entry name" value="PYP-like sensor domain (PAS domain)"/>
    <property type="match status" value="2"/>
</dbReference>
<dbReference type="InterPro" id="IPR050469">
    <property type="entry name" value="Diguanylate_Cyclase"/>
</dbReference>
<evidence type="ECO:0000259" key="4">
    <source>
        <dbReference type="PROSITE" id="PS50113"/>
    </source>
</evidence>
<dbReference type="CDD" id="cd00130">
    <property type="entry name" value="PAS"/>
    <property type="match status" value="1"/>
</dbReference>
<dbReference type="Pfam" id="PF00990">
    <property type="entry name" value="GGDEF"/>
    <property type="match status" value="1"/>
</dbReference>
<dbReference type="PANTHER" id="PTHR45138">
    <property type="entry name" value="REGULATORY COMPONENTS OF SENSORY TRANSDUCTION SYSTEM"/>
    <property type="match status" value="1"/>
</dbReference>
<accession>A0ABS1GIS2</accession>
<reference evidence="6 7" key="1">
    <citation type="journal article" date="2021" name="Syst. Appl. Microbiol.">
        <title>Persephonella atlantica sp. nov.: How to adapt to physico-chemical gradients in high temperature hydrothermal habitats.</title>
        <authorList>
            <person name="Francois D.X."/>
            <person name="Godfroy A."/>
            <person name="Mathien C."/>
            <person name="Aube J."/>
            <person name="Cathalot C."/>
            <person name="Lesongeur F."/>
            <person name="L'Haridon S."/>
            <person name="Philippon X."/>
            <person name="Roussel E.G."/>
        </authorList>
    </citation>
    <scope>NUCLEOTIDE SEQUENCE [LARGE SCALE GENOMIC DNA]</scope>
    <source>
        <strain evidence="6 7">MO1340</strain>
    </source>
</reference>
<dbReference type="NCBIfam" id="TIGR00254">
    <property type="entry name" value="GGDEF"/>
    <property type="match status" value="1"/>
</dbReference>